<evidence type="ECO:0000256" key="1">
    <source>
        <dbReference type="ARBA" id="ARBA00001947"/>
    </source>
</evidence>
<dbReference type="NCBIfam" id="TIGR00069">
    <property type="entry name" value="hisD"/>
    <property type="match status" value="1"/>
</dbReference>
<evidence type="ECO:0000313" key="9">
    <source>
        <dbReference type="EMBL" id="TKA75649.1"/>
    </source>
</evidence>
<dbReference type="CDD" id="cd00754">
    <property type="entry name" value="Ubl_MoaD"/>
    <property type="match status" value="1"/>
</dbReference>
<dbReference type="FunFam" id="3.40.50.1980:FF:000026">
    <property type="entry name" value="Histidinol dehydrogenase"/>
    <property type="match status" value="1"/>
</dbReference>
<keyword evidence="6" id="KW-0560">Oxidoreductase</keyword>
<evidence type="ECO:0000256" key="3">
    <source>
        <dbReference type="ARBA" id="ARBA00010178"/>
    </source>
</evidence>
<dbReference type="GO" id="GO:0051287">
    <property type="term" value="F:NAD binding"/>
    <property type="evidence" value="ECO:0007669"/>
    <property type="project" value="InterPro"/>
</dbReference>
<comment type="cofactor">
    <cofactor evidence="1">
        <name>Zn(2+)</name>
        <dbReference type="ChEBI" id="CHEBI:29105"/>
    </cofactor>
</comment>
<dbReference type="SUPFAM" id="SSF53720">
    <property type="entry name" value="ALDH-like"/>
    <property type="match status" value="1"/>
</dbReference>
<dbReference type="PRINTS" id="PR00083">
    <property type="entry name" value="HOLDHDRGNASE"/>
</dbReference>
<dbReference type="PANTHER" id="PTHR21256">
    <property type="entry name" value="HISTIDINOL DEHYDROGENASE HDH"/>
    <property type="match status" value="1"/>
</dbReference>
<dbReference type="EMBL" id="NAJQ01000186">
    <property type="protein sequence ID" value="TKA75649.1"/>
    <property type="molecule type" value="Genomic_DNA"/>
</dbReference>
<dbReference type="InterPro" id="IPR016155">
    <property type="entry name" value="Mopterin_synth/thiamin_S_b"/>
</dbReference>
<dbReference type="UniPathway" id="UPA00031">
    <property type="reaction ID" value="UER00014"/>
</dbReference>
<evidence type="ECO:0000256" key="5">
    <source>
        <dbReference type="ARBA" id="ARBA00022833"/>
    </source>
</evidence>
<evidence type="ECO:0000256" key="6">
    <source>
        <dbReference type="ARBA" id="ARBA00023002"/>
    </source>
</evidence>
<protein>
    <submittedName>
        <fullName evidence="9">Uncharacterized protein</fullName>
    </submittedName>
</protein>
<evidence type="ECO:0000256" key="2">
    <source>
        <dbReference type="ARBA" id="ARBA00004940"/>
    </source>
</evidence>
<dbReference type="Proteomes" id="UP000309340">
    <property type="component" value="Unassembled WGS sequence"/>
</dbReference>
<dbReference type="GO" id="GO:0046872">
    <property type="term" value="F:metal ion binding"/>
    <property type="evidence" value="ECO:0007669"/>
    <property type="project" value="UniProtKB-KW"/>
</dbReference>
<dbReference type="InterPro" id="IPR016161">
    <property type="entry name" value="Ald_DH/histidinol_DH"/>
</dbReference>
<dbReference type="Gene3D" id="1.20.5.1300">
    <property type="match status" value="1"/>
</dbReference>
<keyword evidence="10" id="KW-1185">Reference proteome</keyword>
<reference evidence="9 10" key="1">
    <citation type="submission" date="2017-03" db="EMBL/GenBank/DDBJ databases">
        <title>Genomes of endolithic fungi from Antarctica.</title>
        <authorList>
            <person name="Coleine C."/>
            <person name="Masonjones S."/>
            <person name="Stajich J.E."/>
        </authorList>
    </citation>
    <scope>NUCLEOTIDE SEQUENCE [LARGE SCALE GENOMIC DNA]</scope>
    <source>
        <strain evidence="9 10">CCFEE 5184</strain>
    </source>
</reference>
<dbReference type="InterPro" id="IPR012131">
    <property type="entry name" value="Hstdl_DH"/>
</dbReference>
<comment type="caution">
    <text evidence="9">The sequence shown here is derived from an EMBL/GenBank/DDBJ whole genome shotgun (WGS) entry which is preliminary data.</text>
</comment>
<keyword evidence="5" id="KW-0862">Zinc</keyword>
<dbReference type="AlphaFoldDB" id="A0A4V5NGV0"/>
<comment type="pathway">
    <text evidence="2">Amino-acid biosynthesis; L-histidine biosynthesis; L-histidine from 5-phospho-alpha-D-ribose 1-diphosphate: step 9/9.</text>
</comment>
<evidence type="ECO:0000256" key="7">
    <source>
        <dbReference type="RuleBase" id="RU004175"/>
    </source>
</evidence>
<evidence type="ECO:0000256" key="8">
    <source>
        <dbReference type="SAM" id="MobiDB-lite"/>
    </source>
</evidence>
<feature type="compositionally biased region" description="Polar residues" evidence="8">
    <location>
        <begin position="599"/>
        <end position="612"/>
    </location>
</feature>
<sequence length="788" mass="86876">MGFALLRPLYTIMSIPKPPPGHFTLLYFASATSFTRKSHDFLSAPLPLSRLYDTVEKKYPGIREKVLSSSALTVNLYYVDVEEEAGKGEEGMVIQAGDEVAVIPPYLKSKPSVTPDFGPKADVASIVKGVIDDIRQNGDAAVKKYSQQFDKWDPKAGFKLSRERVDEIISQVDPQIISDIKEVQQNVRKFAQAQKDHLQDFEIEMSPGVHLGQKNIPIASVGAYIPGGRYPLLASAHMTILTAKVAGVPNVVACTPPIAGEIPANTVAAMHLAGADHIYLLGGVQAVAAMALGTESIDVCDFIAGPGNAFVAEAKKQLFGNIGIDLLAGPTEVLIVADEKADPYMCAVDLLSQAEHGPDTPAVLITNSEKVGRETIEHIEKLLPILPTRELAGTSWKNFGEVIIVRDLEEAYKLADQYASEHVQILTERPREALNAMKNYGSIFLGANTCVSYGDKCIGTNHVLPTRGAAKYTGGLWVGKYLKTCTYQEVTDDQASGRLGELCARSARAERFEGHARSGDLRAHNLLGKNPSTFGPSADNLTWPTTSSGLGIQYTSTAGQPTPPVTSTFPPTMFQYPIDEQYAKSTASPPEIRHPQPRRSYTNIAPNPTSIVQGKRQRDDDERTEPGSSSKRRKRTASIASADMTEDDRFLVQLKEDENLPWKDIATRFHTDKGKNFQVAALQMRYKRLREKYRIWEEQDVSALRLAHEYWDKYRWEIISAKVGRMVDFGVTERWPARHCARKWQEMETMAMAQPMTTTTTGVTPGVSSTQFSSPVDAPMHFAFMPIQ</sequence>
<dbReference type="GO" id="GO:0000105">
    <property type="term" value="P:L-histidine biosynthetic process"/>
    <property type="evidence" value="ECO:0007669"/>
    <property type="project" value="UniProtKB-UniPathway"/>
</dbReference>
<dbReference type="FunFam" id="3.40.50.1980:FF:000001">
    <property type="entry name" value="Histidinol dehydrogenase"/>
    <property type="match status" value="1"/>
</dbReference>
<dbReference type="PROSITE" id="PS00611">
    <property type="entry name" value="HISOL_DEHYDROGENASE"/>
    <property type="match status" value="1"/>
</dbReference>
<name>A0A4V5NGV0_9PEZI</name>
<dbReference type="PANTHER" id="PTHR21256:SF14">
    <property type="entry name" value="HISTIDINOL DEHYDROGENASE"/>
    <property type="match status" value="1"/>
</dbReference>
<dbReference type="Pfam" id="PF00815">
    <property type="entry name" value="Histidinol_dh"/>
    <property type="match status" value="1"/>
</dbReference>
<dbReference type="Gene3D" id="3.10.20.30">
    <property type="match status" value="1"/>
</dbReference>
<proteinExistence type="inferred from homology"/>
<gene>
    <name evidence="9" type="ORF">B0A55_05001</name>
</gene>
<feature type="compositionally biased region" description="Basic and acidic residues" evidence="8">
    <location>
        <begin position="616"/>
        <end position="625"/>
    </location>
</feature>
<dbReference type="InterPro" id="IPR012675">
    <property type="entry name" value="Beta-grasp_dom_sf"/>
</dbReference>
<accession>A0A4V5NGV0</accession>
<dbReference type="OrthoDB" id="1703565at2759"/>
<dbReference type="GO" id="GO:0004399">
    <property type="term" value="F:histidinol dehydrogenase activity"/>
    <property type="evidence" value="ECO:0007669"/>
    <property type="project" value="TreeGrafter"/>
</dbReference>
<evidence type="ECO:0000256" key="4">
    <source>
        <dbReference type="ARBA" id="ARBA00022723"/>
    </source>
</evidence>
<keyword evidence="4" id="KW-0479">Metal-binding</keyword>
<dbReference type="CDD" id="cd06572">
    <property type="entry name" value="Histidinol_dh"/>
    <property type="match status" value="1"/>
</dbReference>
<dbReference type="SUPFAM" id="SSF54285">
    <property type="entry name" value="MoaD/ThiS"/>
    <property type="match status" value="1"/>
</dbReference>
<evidence type="ECO:0000313" key="10">
    <source>
        <dbReference type="Proteomes" id="UP000309340"/>
    </source>
</evidence>
<organism evidence="9 10">
    <name type="scientific">Friedmanniomyces simplex</name>
    <dbReference type="NCBI Taxonomy" id="329884"/>
    <lineage>
        <taxon>Eukaryota</taxon>
        <taxon>Fungi</taxon>
        <taxon>Dikarya</taxon>
        <taxon>Ascomycota</taxon>
        <taxon>Pezizomycotina</taxon>
        <taxon>Dothideomycetes</taxon>
        <taxon>Dothideomycetidae</taxon>
        <taxon>Mycosphaerellales</taxon>
        <taxon>Teratosphaeriaceae</taxon>
        <taxon>Friedmanniomyces</taxon>
    </lineage>
</organism>
<dbReference type="STRING" id="329884.A0A4V5NGV0"/>
<dbReference type="InterPro" id="IPR001692">
    <property type="entry name" value="Histidinol_DH_CS"/>
</dbReference>
<dbReference type="Gene3D" id="3.40.50.1980">
    <property type="entry name" value="Nitrogenase molybdenum iron protein domain"/>
    <property type="match status" value="2"/>
</dbReference>
<dbReference type="GO" id="GO:0005829">
    <property type="term" value="C:cytosol"/>
    <property type="evidence" value="ECO:0007669"/>
    <property type="project" value="TreeGrafter"/>
</dbReference>
<comment type="similarity">
    <text evidence="3 7">Belongs to the histidinol dehydrogenase family.</text>
</comment>
<feature type="region of interest" description="Disordered" evidence="8">
    <location>
        <begin position="584"/>
        <end position="642"/>
    </location>
</feature>